<dbReference type="InterPro" id="IPR005121">
    <property type="entry name" value="Fdx_antiC-bd"/>
</dbReference>
<dbReference type="PANTHER" id="PTHR10947:SF0">
    <property type="entry name" value="PHENYLALANINE--TRNA LIGASE BETA SUBUNIT"/>
    <property type="match status" value="1"/>
</dbReference>
<dbReference type="InterPro" id="IPR012340">
    <property type="entry name" value="NA-bd_OB-fold"/>
</dbReference>
<dbReference type="InterPro" id="IPR033714">
    <property type="entry name" value="tRNA_bind_bactPheRS"/>
</dbReference>
<proteinExistence type="inferred from homology"/>
<feature type="domain" description="FDX-ACB" evidence="18">
    <location>
        <begin position="756"/>
        <end position="849"/>
    </location>
</feature>
<evidence type="ECO:0000313" key="21">
    <source>
        <dbReference type="Proteomes" id="UP000215027"/>
    </source>
</evidence>
<accession>A0A160T6J6</accession>
<keyword evidence="4 15" id="KW-0963">Cytoplasm</keyword>
<evidence type="ECO:0000259" key="18">
    <source>
        <dbReference type="PROSITE" id="PS51447"/>
    </source>
</evidence>
<evidence type="ECO:0000256" key="15">
    <source>
        <dbReference type="HAMAP-Rule" id="MF_00283"/>
    </source>
</evidence>
<feature type="binding site" evidence="15">
    <location>
        <position position="510"/>
    </location>
    <ligand>
        <name>Mg(2+)</name>
        <dbReference type="ChEBI" id="CHEBI:18420"/>
        <note>shared with alpha subunit</note>
    </ligand>
</feature>
<comment type="similarity">
    <text evidence="2 15">Belongs to the phenylalanyl-tRNA synthetase beta subunit family. Type 1 subfamily.</text>
</comment>
<evidence type="ECO:0000256" key="1">
    <source>
        <dbReference type="ARBA" id="ARBA00004496"/>
    </source>
</evidence>
<keyword evidence="9 15" id="KW-0067">ATP-binding</keyword>
<feature type="domain" description="B5" evidence="19">
    <location>
        <begin position="448"/>
        <end position="523"/>
    </location>
</feature>
<dbReference type="InterPro" id="IPR036690">
    <property type="entry name" value="Fdx_antiC-bd_sf"/>
</dbReference>
<dbReference type="PROSITE" id="PS50886">
    <property type="entry name" value="TRBD"/>
    <property type="match status" value="1"/>
</dbReference>
<keyword evidence="12 15" id="KW-0648">Protein biosynthesis</keyword>
<dbReference type="FunFam" id="3.30.70.380:FF:000001">
    <property type="entry name" value="Phenylalanine--tRNA ligase beta subunit"/>
    <property type="match status" value="1"/>
</dbReference>
<dbReference type="SMART" id="SM00896">
    <property type="entry name" value="FDX-ACB"/>
    <property type="match status" value="1"/>
</dbReference>
<evidence type="ECO:0000259" key="19">
    <source>
        <dbReference type="PROSITE" id="PS51483"/>
    </source>
</evidence>
<dbReference type="KEGG" id="pbf:CFX0092_A2542"/>
<dbReference type="CDD" id="cd00769">
    <property type="entry name" value="PheRS_beta_core"/>
    <property type="match status" value="1"/>
</dbReference>
<evidence type="ECO:0000256" key="14">
    <source>
        <dbReference type="ARBA" id="ARBA00049255"/>
    </source>
</evidence>
<dbReference type="SUPFAM" id="SSF54991">
    <property type="entry name" value="Anticodon-binding domain of PheRS"/>
    <property type="match status" value="1"/>
</dbReference>
<dbReference type="PANTHER" id="PTHR10947">
    <property type="entry name" value="PHENYLALANYL-TRNA SYNTHETASE BETA CHAIN AND LEUCINE-RICH REPEAT-CONTAINING PROTEIN 47"/>
    <property type="match status" value="1"/>
</dbReference>
<comment type="cofactor">
    <cofactor evidence="15">
        <name>Mg(2+)</name>
        <dbReference type="ChEBI" id="CHEBI:18420"/>
    </cofactor>
    <text evidence="15">Binds 2 magnesium ions per tetramer.</text>
</comment>
<dbReference type="InterPro" id="IPR005147">
    <property type="entry name" value="tRNA_synthase_B5-dom"/>
</dbReference>
<dbReference type="Gene3D" id="3.30.56.10">
    <property type="match status" value="2"/>
</dbReference>
<keyword evidence="13 15" id="KW-0030">Aminoacyl-tRNA synthetase</keyword>
<dbReference type="InterPro" id="IPR005146">
    <property type="entry name" value="B3/B4_tRNA-bd"/>
</dbReference>
<dbReference type="HAMAP" id="MF_00283">
    <property type="entry name" value="Phe_tRNA_synth_beta1"/>
    <property type="match status" value="1"/>
</dbReference>
<dbReference type="Pfam" id="PF01588">
    <property type="entry name" value="tRNA_bind"/>
    <property type="match status" value="1"/>
</dbReference>
<dbReference type="InterPro" id="IPR041616">
    <property type="entry name" value="PheRS_beta_core"/>
</dbReference>
<feature type="binding site" evidence="15">
    <location>
        <position position="507"/>
    </location>
    <ligand>
        <name>Mg(2+)</name>
        <dbReference type="ChEBI" id="CHEBI:18420"/>
        <note>shared with alpha subunit</note>
    </ligand>
</feature>
<keyword evidence="11 16" id="KW-0694">RNA-binding</keyword>
<dbReference type="NCBIfam" id="TIGR00472">
    <property type="entry name" value="pheT_bact"/>
    <property type="match status" value="1"/>
</dbReference>
<dbReference type="InterPro" id="IPR045864">
    <property type="entry name" value="aa-tRNA-synth_II/BPL/LPL"/>
</dbReference>
<dbReference type="AlphaFoldDB" id="A0A160T6J6"/>
<dbReference type="InterPro" id="IPR020825">
    <property type="entry name" value="Phe-tRNA_synthase-like_B3/B4"/>
</dbReference>
<dbReference type="RefSeq" id="WP_095043752.1">
    <property type="nucleotide sequence ID" value="NZ_LN890655.1"/>
</dbReference>
<dbReference type="InterPro" id="IPR002547">
    <property type="entry name" value="tRNA-bd_dom"/>
</dbReference>
<dbReference type="InterPro" id="IPR004532">
    <property type="entry name" value="Phe-tRNA-ligase_IIc_bsu_bact"/>
</dbReference>
<comment type="subcellular location">
    <subcellularLocation>
        <location evidence="1 15">Cytoplasm</location>
    </subcellularLocation>
</comment>
<dbReference type="SUPFAM" id="SSF55681">
    <property type="entry name" value="Class II aaRS and biotin synthetases"/>
    <property type="match status" value="1"/>
</dbReference>
<keyword evidence="7 15" id="KW-0479">Metal-binding</keyword>
<dbReference type="SUPFAM" id="SSF46955">
    <property type="entry name" value="Putative DNA-binding domain"/>
    <property type="match status" value="1"/>
</dbReference>
<evidence type="ECO:0000256" key="16">
    <source>
        <dbReference type="PROSITE-ProRule" id="PRU00209"/>
    </source>
</evidence>
<sequence length="850" mass="92797">MRVPLSWLREYVDIDLSIEEVAQLLTNAGLEVESISRTGLPGAALEWDRERVVLGRVLRVEPHPDADRLVLATVDYGAAEPKVVVTGATNLFPYLGRGDLSGEQLYSPLALEGATLYDGHKDGFVKTRLKGRPLRGIYNDAMLCSEKELGISEEHEGIILMSRRGDLPDHPGELEVHRYEAGRPLQDVLGDAVLEIAILPNMARATSILGVARELAALTGAAFRPPSYEVGMDGPPVDGRVVISTDEPELNPRFVALLIEGVQQIPSPYWMQYRLRQAGQRPINVVVDISNYVMLEVGQPNHTFDYDVLRRRADGYAPGGPIHIHTRLPQPGETLTTLDGATHKLEPYNILVTDPAGNLSVGGIMGGLESEITAATSNVLLEAAAWNFINIRRSANALDLHTEAGYRFSRGVHPSLALLGARRAAELLRQLAGGTVAQGIIDAYPKPPAPVVVDLDPVYARKLSGLDLPAAEMAAMLERLEFAVEMRGDRLRTTTPDHRMDVEGPHDLVEEICRLYGYDRVPNTRLADTLPPQRGNITLEREERVRDVLVRLGLQEVWSYRLTSAAREARLLPGGPADERPYVTLSNPPAPDRNVMRHSILASALEATAANSRHAARMALFEIGEVYLAGEDELLPDELTRLALVLTGRRAADSWADGNAATFDYLDLKGILDALFADLHVAVSFEAARHPTYRPGRTARILVGERQIGVMGELHPGVVKGFDVRGERGQPVLAADIDLAALLPLIPDHYRYTPLPAYPPVREDLALVVDAGLPAAAVAAALRAAGGALLRDVALFDVYEGSQLPPGKKSLAYHLTFQAPDRTLTDGDVSKQRGRLLKLLEQQLGAKLRE</sequence>
<gene>
    <name evidence="15 20" type="primary">pheT</name>
    <name evidence="20" type="ORF">CFX0092_A2542</name>
</gene>
<dbReference type="SUPFAM" id="SSF56037">
    <property type="entry name" value="PheT/TilS domain"/>
    <property type="match status" value="1"/>
</dbReference>
<dbReference type="Pfam" id="PF17759">
    <property type="entry name" value="tRNA_synthFbeta"/>
    <property type="match status" value="1"/>
</dbReference>
<dbReference type="Pfam" id="PF03484">
    <property type="entry name" value="B5"/>
    <property type="match status" value="1"/>
</dbReference>
<dbReference type="GO" id="GO:0005524">
    <property type="term" value="F:ATP binding"/>
    <property type="evidence" value="ECO:0007669"/>
    <property type="project" value="UniProtKB-UniRule"/>
</dbReference>
<dbReference type="GO" id="GO:0009328">
    <property type="term" value="C:phenylalanine-tRNA ligase complex"/>
    <property type="evidence" value="ECO:0007669"/>
    <property type="project" value="TreeGrafter"/>
</dbReference>
<evidence type="ECO:0000256" key="11">
    <source>
        <dbReference type="ARBA" id="ARBA00022884"/>
    </source>
</evidence>
<evidence type="ECO:0000256" key="10">
    <source>
        <dbReference type="ARBA" id="ARBA00022842"/>
    </source>
</evidence>
<dbReference type="GO" id="GO:0000287">
    <property type="term" value="F:magnesium ion binding"/>
    <property type="evidence" value="ECO:0007669"/>
    <property type="project" value="UniProtKB-UniRule"/>
</dbReference>
<dbReference type="Gene3D" id="3.30.70.380">
    <property type="entry name" value="Ferrodoxin-fold anticodon-binding domain"/>
    <property type="match status" value="1"/>
</dbReference>
<organism evidence="20 21">
    <name type="scientific">Candidatus Promineifilum breve</name>
    <dbReference type="NCBI Taxonomy" id="1806508"/>
    <lineage>
        <taxon>Bacteria</taxon>
        <taxon>Bacillati</taxon>
        <taxon>Chloroflexota</taxon>
        <taxon>Ardenticatenia</taxon>
        <taxon>Candidatus Promineifilales</taxon>
        <taxon>Candidatus Promineifilaceae</taxon>
        <taxon>Candidatus Promineifilum</taxon>
    </lineage>
</organism>
<dbReference type="InterPro" id="IPR009061">
    <property type="entry name" value="DNA-bd_dom_put_sf"/>
</dbReference>
<feature type="domain" description="TRNA-binding" evidence="17">
    <location>
        <begin position="46"/>
        <end position="176"/>
    </location>
</feature>
<keyword evidence="8 15" id="KW-0547">Nucleotide-binding</keyword>
<dbReference type="EC" id="6.1.1.20" evidence="15"/>
<evidence type="ECO:0000259" key="17">
    <source>
        <dbReference type="PROSITE" id="PS50886"/>
    </source>
</evidence>
<protein>
    <recommendedName>
        <fullName evidence="15">Phenylalanine--tRNA ligase beta subunit</fullName>
        <ecNumber evidence="15">6.1.1.20</ecNumber>
    </recommendedName>
    <alternativeName>
        <fullName evidence="15">Phenylalanyl-tRNA synthetase beta subunit</fullName>
        <shortName evidence="15">PheRS</shortName>
    </alternativeName>
</protein>
<dbReference type="OrthoDB" id="9805455at2"/>
<dbReference type="Gene3D" id="3.30.930.10">
    <property type="entry name" value="Bira Bifunctional Protein, Domain 2"/>
    <property type="match status" value="1"/>
</dbReference>
<dbReference type="GO" id="GO:0004826">
    <property type="term" value="F:phenylalanine-tRNA ligase activity"/>
    <property type="evidence" value="ECO:0007669"/>
    <property type="project" value="UniProtKB-UniRule"/>
</dbReference>
<name>A0A160T6J6_9CHLR</name>
<evidence type="ECO:0000256" key="13">
    <source>
        <dbReference type="ARBA" id="ARBA00023146"/>
    </source>
</evidence>
<evidence type="ECO:0000256" key="7">
    <source>
        <dbReference type="ARBA" id="ARBA00022723"/>
    </source>
</evidence>
<keyword evidence="6 15" id="KW-0436">Ligase</keyword>
<evidence type="ECO:0000256" key="3">
    <source>
        <dbReference type="ARBA" id="ARBA00011209"/>
    </source>
</evidence>
<feature type="binding site" evidence="15">
    <location>
        <position position="501"/>
    </location>
    <ligand>
        <name>Mg(2+)</name>
        <dbReference type="ChEBI" id="CHEBI:18420"/>
        <note>shared with alpha subunit</note>
    </ligand>
</feature>
<keyword evidence="5 16" id="KW-0820">tRNA-binding</keyword>
<dbReference type="SUPFAM" id="SSF50249">
    <property type="entry name" value="Nucleic acid-binding proteins"/>
    <property type="match status" value="1"/>
</dbReference>
<dbReference type="InterPro" id="IPR045060">
    <property type="entry name" value="Phe-tRNA-ligase_IIc_bsu"/>
</dbReference>
<evidence type="ECO:0000256" key="5">
    <source>
        <dbReference type="ARBA" id="ARBA00022555"/>
    </source>
</evidence>
<feature type="binding site" evidence="15">
    <location>
        <position position="511"/>
    </location>
    <ligand>
        <name>Mg(2+)</name>
        <dbReference type="ChEBI" id="CHEBI:18420"/>
        <note>shared with alpha subunit</note>
    </ligand>
</feature>
<evidence type="ECO:0000256" key="9">
    <source>
        <dbReference type="ARBA" id="ARBA00022840"/>
    </source>
</evidence>
<dbReference type="PROSITE" id="PS51483">
    <property type="entry name" value="B5"/>
    <property type="match status" value="1"/>
</dbReference>
<keyword evidence="10 15" id="KW-0460">Magnesium</keyword>
<dbReference type="Gene3D" id="3.50.40.10">
    <property type="entry name" value="Phenylalanyl-trna Synthetase, Chain B, domain 3"/>
    <property type="match status" value="1"/>
</dbReference>
<evidence type="ECO:0000256" key="4">
    <source>
        <dbReference type="ARBA" id="ARBA00022490"/>
    </source>
</evidence>
<evidence type="ECO:0000256" key="6">
    <source>
        <dbReference type="ARBA" id="ARBA00022598"/>
    </source>
</evidence>
<dbReference type="SMART" id="SM00873">
    <property type="entry name" value="B3_4"/>
    <property type="match status" value="1"/>
</dbReference>
<dbReference type="Pfam" id="PF03483">
    <property type="entry name" value="B3_4"/>
    <property type="match status" value="1"/>
</dbReference>
<dbReference type="GO" id="GO:0006432">
    <property type="term" value="P:phenylalanyl-tRNA aminoacylation"/>
    <property type="evidence" value="ECO:0007669"/>
    <property type="project" value="UniProtKB-UniRule"/>
</dbReference>
<dbReference type="SMART" id="SM00874">
    <property type="entry name" value="B5"/>
    <property type="match status" value="1"/>
</dbReference>
<dbReference type="Pfam" id="PF03147">
    <property type="entry name" value="FDX-ACB"/>
    <property type="match status" value="1"/>
</dbReference>
<evidence type="ECO:0000256" key="12">
    <source>
        <dbReference type="ARBA" id="ARBA00022917"/>
    </source>
</evidence>
<reference evidence="20" key="1">
    <citation type="submission" date="2016-01" db="EMBL/GenBank/DDBJ databases">
        <authorList>
            <person name="Mcilroy J.S."/>
            <person name="Karst M S."/>
            <person name="Albertsen M."/>
        </authorList>
    </citation>
    <scope>NUCLEOTIDE SEQUENCE</scope>
    <source>
        <strain evidence="20">Cfx-K</strain>
    </source>
</reference>
<dbReference type="PROSITE" id="PS51447">
    <property type="entry name" value="FDX_ACB"/>
    <property type="match status" value="1"/>
</dbReference>
<dbReference type="GO" id="GO:0000049">
    <property type="term" value="F:tRNA binding"/>
    <property type="evidence" value="ECO:0007669"/>
    <property type="project" value="UniProtKB-UniRule"/>
</dbReference>
<comment type="subunit">
    <text evidence="3 15">Tetramer of two alpha and two beta subunits.</text>
</comment>
<evidence type="ECO:0000313" key="20">
    <source>
        <dbReference type="EMBL" id="CUS04420.2"/>
    </source>
</evidence>
<dbReference type="Proteomes" id="UP000215027">
    <property type="component" value="Chromosome I"/>
</dbReference>
<dbReference type="EMBL" id="LN890655">
    <property type="protein sequence ID" value="CUS04420.2"/>
    <property type="molecule type" value="Genomic_DNA"/>
</dbReference>
<dbReference type="Gene3D" id="2.40.50.140">
    <property type="entry name" value="Nucleic acid-binding proteins"/>
    <property type="match status" value="1"/>
</dbReference>
<keyword evidence="21" id="KW-1185">Reference proteome</keyword>
<evidence type="ECO:0000256" key="2">
    <source>
        <dbReference type="ARBA" id="ARBA00008653"/>
    </source>
</evidence>
<dbReference type="CDD" id="cd02796">
    <property type="entry name" value="tRNA_bind_bactPheRS"/>
    <property type="match status" value="1"/>
</dbReference>
<evidence type="ECO:0000256" key="8">
    <source>
        <dbReference type="ARBA" id="ARBA00022741"/>
    </source>
</evidence>
<comment type="catalytic activity">
    <reaction evidence="14 15">
        <text>tRNA(Phe) + L-phenylalanine + ATP = L-phenylalanyl-tRNA(Phe) + AMP + diphosphate + H(+)</text>
        <dbReference type="Rhea" id="RHEA:19413"/>
        <dbReference type="Rhea" id="RHEA-COMP:9668"/>
        <dbReference type="Rhea" id="RHEA-COMP:9699"/>
        <dbReference type="ChEBI" id="CHEBI:15378"/>
        <dbReference type="ChEBI" id="CHEBI:30616"/>
        <dbReference type="ChEBI" id="CHEBI:33019"/>
        <dbReference type="ChEBI" id="CHEBI:58095"/>
        <dbReference type="ChEBI" id="CHEBI:78442"/>
        <dbReference type="ChEBI" id="CHEBI:78531"/>
        <dbReference type="ChEBI" id="CHEBI:456215"/>
        <dbReference type="EC" id="6.1.1.20"/>
    </reaction>
</comment>